<dbReference type="InterPro" id="IPR001375">
    <property type="entry name" value="Peptidase_S9_cat"/>
</dbReference>
<evidence type="ECO:0000259" key="3">
    <source>
        <dbReference type="Pfam" id="PF00326"/>
    </source>
</evidence>
<feature type="compositionally biased region" description="Polar residues" evidence="2">
    <location>
        <begin position="12"/>
        <end position="22"/>
    </location>
</feature>
<dbReference type="SUPFAM" id="SSF53474">
    <property type="entry name" value="alpha/beta-Hydrolases"/>
    <property type="match status" value="1"/>
</dbReference>
<feature type="region of interest" description="Disordered" evidence="2">
    <location>
        <begin position="1"/>
        <end position="22"/>
    </location>
</feature>
<dbReference type="OrthoDB" id="255603at2"/>
<dbReference type="EMBL" id="QYZP01000001">
    <property type="protein sequence ID" value="RJN32444.1"/>
    <property type="molecule type" value="Genomic_DNA"/>
</dbReference>
<accession>A0A3A4FCG1</accession>
<dbReference type="AlphaFoldDB" id="A0A3A4FCG1"/>
<organism evidence="4 5">
    <name type="scientific">Nesterenkonia natronophila</name>
    <dbReference type="NCBI Taxonomy" id="2174932"/>
    <lineage>
        <taxon>Bacteria</taxon>
        <taxon>Bacillati</taxon>
        <taxon>Actinomycetota</taxon>
        <taxon>Actinomycetes</taxon>
        <taxon>Micrococcales</taxon>
        <taxon>Micrococcaceae</taxon>
        <taxon>Nesterenkonia</taxon>
    </lineage>
</organism>
<dbReference type="InterPro" id="IPR050300">
    <property type="entry name" value="GDXG_lipolytic_enzyme"/>
</dbReference>
<evidence type="ECO:0000313" key="5">
    <source>
        <dbReference type="Proteomes" id="UP000266615"/>
    </source>
</evidence>
<evidence type="ECO:0000313" key="4">
    <source>
        <dbReference type="EMBL" id="RJN32444.1"/>
    </source>
</evidence>
<dbReference type="Proteomes" id="UP000266615">
    <property type="component" value="Unassembled WGS sequence"/>
</dbReference>
<name>A0A3A4FCG1_9MICC</name>
<keyword evidence="5" id="KW-1185">Reference proteome</keyword>
<evidence type="ECO:0000256" key="1">
    <source>
        <dbReference type="ARBA" id="ARBA00022801"/>
    </source>
</evidence>
<comment type="caution">
    <text evidence="4">The sequence shown here is derived from an EMBL/GenBank/DDBJ whole genome shotgun (WGS) entry which is preliminary data.</text>
</comment>
<evidence type="ECO:0000256" key="2">
    <source>
        <dbReference type="SAM" id="MobiDB-lite"/>
    </source>
</evidence>
<gene>
    <name evidence="4" type="ORF">D3250_00910</name>
</gene>
<keyword evidence="1 4" id="KW-0378">Hydrolase</keyword>
<protein>
    <submittedName>
        <fullName evidence="4">Alpha/beta hydrolase</fullName>
    </submittedName>
</protein>
<dbReference type="Pfam" id="PF00326">
    <property type="entry name" value="Peptidase_S9"/>
    <property type="match status" value="1"/>
</dbReference>
<dbReference type="GO" id="GO:0008236">
    <property type="term" value="F:serine-type peptidase activity"/>
    <property type="evidence" value="ECO:0007669"/>
    <property type="project" value="InterPro"/>
</dbReference>
<dbReference type="Gene3D" id="3.40.50.1820">
    <property type="entry name" value="alpha/beta hydrolase"/>
    <property type="match status" value="1"/>
</dbReference>
<sequence length="246" mass="26476">MMNATPELLSRASATPVRTLSTGQGPDMVADLWDPIGDPLGTVVLLHGGFWRAHIDRQHLSHMAKALAEDGWQAISLEYPRAAGDPDLTHQSVKSALTELLQTTHLTAAPTVLLGHSAGGQLALWAASTHQFEFTSLIALAPVTSLQQAEELGLGEGAVLSFLGRSAATRPDLDPEHLLTPTTPTLLIHGGQDSRVPIAMSRNYAQDRPDVSLHSIEGADHFDLIDPQSIHWPAVREALRQARLSQ</sequence>
<dbReference type="PANTHER" id="PTHR48081">
    <property type="entry name" value="AB HYDROLASE SUPERFAMILY PROTEIN C4A8.06C"/>
    <property type="match status" value="1"/>
</dbReference>
<dbReference type="InterPro" id="IPR029058">
    <property type="entry name" value="AB_hydrolase_fold"/>
</dbReference>
<dbReference type="RefSeq" id="WP_119901490.1">
    <property type="nucleotide sequence ID" value="NZ_QYZP01000001.1"/>
</dbReference>
<dbReference type="GO" id="GO:0006508">
    <property type="term" value="P:proteolysis"/>
    <property type="evidence" value="ECO:0007669"/>
    <property type="project" value="InterPro"/>
</dbReference>
<reference evidence="4 5" key="1">
    <citation type="submission" date="2018-09" db="EMBL/GenBank/DDBJ databases">
        <title>Nesterenkonia natronophila sp. nov., an alkaliphilic actinobacteriume isolated from a soda lake, and emended description of the genus Nesterenkonia.</title>
        <authorList>
            <person name="Menes R.J."/>
            <person name="Iriarte A."/>
        </authorList>
    </citation>
    <scope>NUCLEOTIDE SEQUENCE [LARGE SCALE GENOMIC DNA]</scope>
    <source>
        <strain evidence="4 5">M8</strain>
    </source>
</reference>
<feature type="domain" description="Peptidase S9 prolyl oligopeptidase catalytic" evidence="3">
    <location>
        <begin position="96"/>
        <end position="205"/>
    </location>
</feature>
<proteinExistence type="predicted"/>